<keyword evidence="2" id="KW-1185">Reference proteome</keyword>
<reference evidence="1 2" key="1">
    <citation type="submission" date="2020-08" db="EMBL/GenBank/DDBJ databases">
        <title>Genomic Encyclopedia of Type Strains, Phase IV (KMG-IV): sequencing the most valuable type-strain genomes for metagenomic binning, comparative biology and taxonomic classification.</title>
        <authorList>
            <person name="Goeker M."/>
        </authorList>
    </citation>
    <scope>NUCLEOTIDE SEQUENCE [LARGE SCALE GENOMIC DNA]</scope>
    <source>
        <strain evidence="1 2">DSM 19612</strain>
    </source>
</reference>
<dbReference type="RefSeq" id="WP_174497956.1">
    <property type="nucleotide sequence ID" value="NZ_CADDWK010000024.1"/>
</dbReference>
<dbReference type="Proteomes" id="UP000581688">
    <property type="component" value="Unassembled WGS sequence"/>
</dbReference>
<proteinExistence type="predicted"/>
<dbReference type="GO" id="GO:0030420">
    <property type="term" value="P:establishment of competence for transformation"/>
    <property type="evidence" value="ECO:0007669"/>
    <property type="project" value="InterPro"/>
</dbReference>
<dbReference type="AlphaFoldDB" id="A0A841Q6R3"/>
<accession>A0A841Q6R3</accession>
<dbReference type="InterPro" id="IPR010461">
    <property type="entry name" value="ComK"/>
</dbReference>
<protein>
    <submittedName>
        <fullName evidence="1">Competence protein ComK</fullName>
    </submittedName>
</protein>
<organism evidence="1 2">
    <name type="scientific">Salirhabdus euzebyi</name>
    <dbReference type="NCBI Taxonomy" id="394506"/>
    <lineage>
        <taxon>Bacteria</taxon>
        <taxon>Bacillati</taxon>
        <taxon>Bacillota</taxon>
        <taxon>Bacilli</taxon>
        <taxon>Bacillales</taxon>
        <taxon>Bacillaceae</taxon>
        <taxon>Salirhabdus</taxon>
    </lineage>
</organism>
<dbReference type="EMBL" id="JACHGH010000006">
    <property type="protein sequence ID" value="MBB6453992.1"/>
    <property type="molecule type" value="Genomic_DNA"/>
</dbReference>
<evidence type="ECO:0000313" key="1">
    <source>
        <dbReference type="EMBL" id="MBB6453992.1"/>
    </source>
</evidence>
<dbReference type="Pfam" id="PF06338">
    <property type="entry name" value="ComK"/>
    <property type="match status" value="1"/>
</dbReference>
<comment type="caution">
    <text evidence="1">The sequence shown here is derived from an EMBL/GenBank/DDBJ whole genome shotgun (WGS) entry which is preliminary data.</text>
</comment>
<sequence length="161" mass="18796">MEVNDYRINRNTMAIIPLYGSTFNCKILEPNKEIYCTKTIEQLMEEACIDGGATYIGRRQAMEKLLRTKSKLPIPVNPSNGVFFFPNRSPKERNCCWLSFFHIKDFVKHKQDVTHTELILHDDTILVLDTSYSSVRRQMNLTGLAIAMLYRDILWHYNETS</sequence>
<evidence type="ECO:0000313" key="2">
    <source>
        <dbReference type="Proteomes" id="UP000581688"/>
    </source>
</evidence>
<name>A0A841Q6R3_9BACI</name>
<gene>
    <name evidence="1" type="ORF">HNQ94_002443</name>
</gene>